<dbReference type="AlphaFoldDB" id="A0A4R6GH62"/>
<reference evidence="1 2" key="1">
    <citation type="submission" date="2019-03" db="EMBL/GenBank/DDBJ databases">
        <title>Genomic Encyclopedia of Type Strains, Phase IV (KMG-IV): sequencing the most valuable type-strain genomes for metagenomic binning, comparative biology and taxonomic classification.</title>
        <authorList>
            <person name="Goeker M."/>
        </authorList>
    </citation>
    <scope>NUCLEOTIDE SEQUENCE [LARGE SCALE GENOMIC DNA]</scope>
    <source>
        <strain evidence="1 2">DSM 18555</strain>
    </source>
</reference>
<evidence type="ECO:0000313" key="1">
    <source>
        <dbReference type="EMBL" id="TDN93534.1"/>
    </source>
</evidence>
<comment type="caution">
    <text evidence="1">The sequence shown here is derived from an EMBL/GenBank/DDBJ whole genome shotgun (WGS) entry which is preliminary data.</text>
</comment>
<protein>
    <submittedName>
        <fullName evidence="1">Uncharacterized protein</fullName>
    </submittedName>
</protein>
<dbReference type="Proteomes" id="UP000294737">
    <property type="component" value="Unassembled WGS sequence"/>
</dbReference>
<gene>
    <name evidence="1" type="ORF">EV677_0063</name>
</gene>
<evidence type="ECO:0000313" key="2">
    <source>
        <dbReference type="Proteomes" id="UP000294737"/>
    </source>
</evidence>
<accession>A0A4R6GH62</accession>
<sequence>MRQAAAWCQSKKWIEMKVMQRITVMDDIHQRTAEVSELTRLLARLGQNVEQGCCQFFRLEFGGIRIGPHTFDMHFICCTG</sequence>
<organism evidence="1 2">
    <name type="scientific">Herminiimonas fonticola</name>
    <dbReference type="NCBI Taxonomy" id="303380"/>
    <lineage>
        <taxon>Bacteria</taxon>
        <taxon>Pseudomonadati</taxon>
        <taxon>Pseudomonadota</taxon>
        <taxon>Betaproteobacteria</taxon>
        <taxon>Burkholderiales</taxon>
        <taxon>Oxalobacteraceae</taxon>
        <taxon>Herminiimonas</taxon>
    </lineage>
</organism>
<keyword evidence="2" id="KW-1185">Reference proteome</keyword>
<dbReference type="EMBL" id="SNWF01000004">
    <property type="protein sequence ID" value="TDN93534.1"/>
    <property type="molecule type" value="Genomic_DNA"/>
</dbReference>
<proteinExistence type="predicted"/>
<name>A0A4R6GH62_9BURK</name>